<keyword evidence="3" id="KW-1185">Reference proteome</keyword>
<keyword evidence="1" id="KW-0732">Signal</keyword>
<name>A0ABS5M037_9BURK</name>
<dbReference type="EMBL" id="JAANES010000009">
    <property type="protein sequence ID" value="MBS3022145.1"/>
    <property type="molecule type" value="Genomic_DNA"/>
</dbReference>
<feature type="signal peptide" evidence="1">
    <location>
        <begin position="1"/>
        <end position="19"/>
    </location>
</feature>
<gene>
    <name evidence="2" type="ORF">DJFAAGMI_04926</name>
</gene>
<organism evidence="2 3">
    <name type="scientific">Comamonas brasiliensis</name>
    <dbReference type="NCBI Taxonomy" id="1812482"/>
    <lineage>
        <taxon>Bacteria</taxon>
        <taxon>Pseudomonadati</taxon>
        <taxon>Pseudomonadota</taxon>
        <taxon>Betaproteobacteria</taxon>
        <taxon>Burkholderiales</taxon>
        <taxon>Comamonadaceae</taxon>
        <taxon>Comamonas</taxon>
    </lineage>
</organism>
<dbReference type="RefSeq" id="WP_211459931.1">
    <property type="nucleotide sequence ID" value="NZ_JAANES010000009.1"/>
</dbReference>
<evidence type="ECO:0008006" key="4">
    <source>
        <dbReference type="Google" id="ProtNLM"/>
    </source>
</evidence>
<feature type="chain" id="PRO_5047015993" description="DUF1795 domain-containing protein" evidence="1">
    <location>
        <begin position="20"/>
        <end position="189"/>
    </location>
</feature>
<protein>
    <recommendedName>
        <fullName evidence="4">DUF1795 domain-containing protein</fullName>
    </recommendedName>
</protein>
<evidence type="ECO:0000256" key="1">
    <source>
        <dbReference type="SAM" id="SignalP"/>
    </source>
</evidence>
<comment type="caution">
    <text evidence="2">The sequence shown here is derived from an EMBL/GenBank/DDBJ whole genome shotgun (WGS) entry which is preliminary data.</text>
</comment>
<reference evidence="2 3" key="1">
    <citation type="submission" date="2020-03" db="EMBL/GenBank/DDBJ databases">
        <title>The role of nitrogen metabolism on polyethylene biodegradation.</title>
        <authorList>
            <person name="Peixoto J."/>
            <person name="Vizzotto C.S."/>
            <person name="Ramos A."/>
            <person name="Alves G."/>
            <person name="Steindorff A."/>
            <person name="Kruger R."/>
        </authorList>
    </citation>
    <scope>NUCLEOTIDE SEQUENCE [LARGE SCALE GENOMIC DNA]</scope>
    <source>
        <strain evidence="2 3">PE63</strain>
    </source>
</reference>
<dbReference type="PROSITE" id="PS51257">
    <property type="entry name" value="PROKAR_LIPOPROTEIN"/>
    <property type="match status" value="1"/>
</dbReference>
<evidence type="ECO:0000313" key="2">
    <source>
        <dbReference type="EMBL" id="MBS3022145.1"/>
    </source>
</evidence>
<accession>A0ABS5M037</accession>
<sequence length="189" mass="20037">MKKTGLWAATLLVSCALLAACSPALNWRTIQLKDAPLQALLPCDTQTASRPVELGLGLGQVPLSVVGCEAQGATYAVSHFSVAEPARAAEALTFWQQAVLAQLKSADGVATRLNAKGDGPWVPKGALNLPQSLRITFEGLGPRGQKVVGHGLWFARLEGSGARVYHAVIYADKLRSAEAEMFFSGLQLQ</sequence>
<proteinExistence type="predicted"/>
<dbReference type="Proteomes" id="UP001647436">
    <property type="component" value="Unassembled WGS sequence"/>
</dbReference>
<evidence type="ECO:0000313" key="3">
    <source>
        <dbReference type="Proteomes" id="UP001647436"/>
    </source>
</evidence>